<dbReference type="STRING" id="1817760.A2151_01870"/>
<proteinExistence type="predicted"/>
<dbReference type="EMBL" id="MFSU01000036">
    <property type="protein sequence ID" value="OGI48133.1"/>
    <property type="molecule type" value="Genomic_DNA"/>
</dbReference>
<dbReference type="Proteomes" id="UP000178885">
    <property type="component" value="Unassembled WGS sequence"/>
</dbReference>
<reference evidence="1 2" key="1">
    <citation type="journal article" date="2016" name="Nat. Commun.">
        <title>Thousands of microbial genomes shed light on interconnected biogeochemical processes in an aquifer system.</title>
        <authorList>
            <person name="Anantharaman K."/>
            <person name="Brown C.T."/>
            <person name="Hug L.A."/>
            <person name="Sharon I."/>
            <person name="Castelle C.J."/>
            <person name="Probst A.J."/>
            <person name="Thomas B.C."/>
            <person name="Singh A."/>
            <person name="Wilkins M.J."/>
            <person name="Karaoz U."/>
            <person name="Brodie E.L."/>
            <person name="Williams K.H."/>
            <person name="Hubbard S.S."/>
            <person name="Banfield J.F."/>
        </authorList>
    </citation>
    <scope>NUCLEOTIDE SEQUENCE [LARGE SCALE GENOMIC DNA]</scope>
</reference>
<sequence length="109" mass="12816">MEFIESEYFSRRLPRYLSDEEYSALQWFLALHPAAGDVIAGTGSLRKLRWGIEGKGKRGGLRVIYYWQRAAETVILLELYRKNERTDLTRTERHQLRGLLDGMLKELKL</sequence>
<dbReference type="InterPro" id="IPR009387">
    <property type="entry name" value="HigB-2"/>
</dbReference>
<dbReference type="PIRSF" id="PIRSF039032">
    <property type="entry name" value="HigB-2"/>
    <property type="match status" value="1"/>
</dbReference>
<organism evidence="1 2">
    <name type="scientific">Candidatus Muproteobacteria bacterium RBG_16_65_34</name>
    <dbReference type="NCBI Taxonomy" id="1817760"/>
    <lineage>
        <taxon>Bacteria</taxon>
        <taxon>Pseudomonadati</taxon>
        <taxon>Pseudomonadota</taxon>
        <taxon>Candidatus Muproteobacteria</taxon>
    </lineage>
</organism>
<accession>A0A1F6TSL7</accession>
<evidence type="ECO:0000313" key="1">
    <source>
        <dbReference type="EMBL" id="OGI48133.1"/>
    </source>
</evidence>
<dbReference type="AlphaFoldDB" id="A0A1F6TSL7"/>
<gene>
    <name evidence="1" type="ORF">A2151_01870</name>
</gene>
<evidence type="ECO:0000313" key="2">
    <source>
        <dbReference type="Proteomes" id="UP000178885"/>
    </source>
</evidence>
<evidence type="ECO:0008006" key="3">
    <source>
        <dbReference type="Google" id="ProtNLM"/>
    </source>
</evidence>
<protein>
    <recommendedName>
        <fullName evidence="3">Toxin HigB-2</fullName>
    </recommendedName>
</protein>
<name>A0A1F6TSL7_9PROT</name>
<comment type="caution">
    <text evidence="1">The sequence shown here is derived from an EMBL/GenBank/DDBJ whole genome shotgun (WGS) entry which is preliminary data.</text>
</comment>